<comment type="caution">
    <text evidence="5">The sequence shown here is derived from an EMBL/GenBank/DDBJ whole genome shotgun (WGS) entry which is preliminary data.</text>
</comment>
<evidence type="ECO:0000259" key="4">
    <source>
        <dbReference type="PROSITE" id="PS01124"/>
    </source>
</evidence>
<dbReference type="AlphaFoldDB" id="A0A3A4JSC3"/>
<dbReference type="GO" id="GO:0003700">
    <property type="term" value="F:DNA-binding transcription factor activity"/>
    <property type="evidence" value="ECO:0007669"/>
    <property type="project" value="InterPro"/>
</dbReference>
<dbReference type="Pfam" id="PF14525">
    <property type="entry name" value="AraC_binding_2"/>
    <property type="match status" value="1"/>
</dbReference>
<dbReference type="PANTHER" id="PTHR46796">
    <property type="entry name" value="HTH-TYPE TRANSCRIPTIONAL ACTIVATOR RHAS-RELATED"/>
    <property type="match status" value="1"/>
</dbReference>
<dbReference type="EMBL" id="QZFU01000028">
    <property type="protein sequence ID" value="RJO72544.1"/>
    <property type="molecule type" value="Genomic_DNA"/>
</dbReference>
<feature type="domain" description="HTH araC/xylS-type" evidence="4">
    <location>
        <begin position="271"/>
        <end position="369"/>
    </location>
</feature>
<proteinExistence type="predicted"/>
<dbReference type="Gene3D" id="1.10.10.60">
    <property type="entry name" value="Homeodomain-like"/>
    <property type="match status" value="1"/>
</dbReference>
<evidence type="ECO:0000256" key="3">
    <source>
        <dbReference type="ARBA" id="ARBA00023163"/>
    </source>
</evidence>
<dbReference type="InterPro" id="IPR035418">
    <property type="entry name" value="AraC-bd_2"/>
</dbReference>
<evidence type="ECO:0000256" key="1">
    <source>
        <dbReference type="ARBA" id="ARBA00023015"/>
    </source>
</evidence>
<sequence length="382" mass="42810">MQAVRSSHFGSAWTTAARTVDVRMCSSVTLRDSGRVICYGPGSAGPRHRAHEFRHFANTAVDSATTMGYHCLAMKTLQAEMIEKWSRIASDTFLPTRVHVDESFRCAIEQVRFADIGITRVAATPASVWRDAALIAADQRDDLLLTIHLTGTGWFEQAGRTARLTANTAVFSDTGRPYELRFDSAMSELVFQLPRKRIRLRDKDIRESAARLIESDAAGLTVLRHVLAGIMKDGRPTDNADQLAETTIELLSATLRRGHRATALSGETLLQAARVYMRRHLTDPGLDIEAVAGAHFVSRRYLELQFARIGESPAAYLRELRLGEAQRRLRETSATVTDIAYGVGFNDVNTFTRAFRRAHELTPREWRRHHLCPREDGRHESA</sequence>
<reference evidence="5 6" key="1">
    <citation type="submission" date="2018-09" db="EMBL/GenBank/DDBJ databases">
        <title>YIM PH21274 draft genome.</title>
        <authorList>
            <person name="Miao C."/>
        </authorList>
    </citation>
    <scope>NUCLEOTIDE SEQUENCE [LARGE SCALE GENOMIC DNA]</scope>
    <source>
        <strain evidence="5 6">YIM PH 21724</strain>
    </source>
</reference>
<dbReference type="PROSITE" id="PS00041">
    <property type="entry name" value="HTH_ARAC_FAMILY_1"/>
    <property type="match status" value="1"/>
</dbReference>
<dbReference type="InterPro" id="IPR009057">
    <property type="entry name" value="Homeodomain-like_sf"/>
</dbReference>
<dbReference type="PRINTS" id="PR00032">
    <property type="entry name" value="HTHARAC"/>
</dbReference>
<gene>
    <name evidence="5" type="ORF">D5S18_22500</name>
</gene>
<dbReference type="Pfam" id="PF12833">
    <property type="entry name" value="HTH_18"/>
    <property type="match status" value="1"/>
</dbReference>
<name>A0A3A4JSC3_9NOCA</name>
<keyword evidence="1" id="KW-0805">Transcription regulation</keyword>
<protein>
    <submittedName>
        <fullName evidence="5">AraC family transcriptional regulator</fullName>
    </submittedName>
</protein>
<evidence type="ECO:0000256" key="2">
    <source>
        <dbReference type="ARBA" id="ARBA00023125"/>
    </source>
</evidence>
<dbReference type="InterPro" id="IPR018062">
    <property type="entry name" value="HTH_AraC-typ_CS"/>
</dbReference>
<keyword evidence="3" id="KW-0804">Transcription</keyword>
<evidence type="ECO:0000313" key="5">
    <source>
        <dbReference type="EMBL" id="RJO72544.1"/>
    </source>
</evidence>
<dbReference type="Proteomes" id="UP000266677">
    <property type="component" value="Unassembled WGS sequence"/>
</dbReference>
<dbReference type="SUPFAM" id="SSF46689">
    <property type="entry name" value="Homeodomain-like"/>
    <property type="match status" value="1"/>
</dbReference>
<dbReference type="InterPro" id="IPR020449">
    <property type="entry name" value="Tscrpt_reg_AraC-type_HTH"/>
</dbReference>
<keyword evidence="2" id="KW-0238">DNA-binding</keyword>
<keyword evidence="6" id="KW-1185">Reference proteome</keyword>
<dbReference type="InterPro" id="IPR050204">
    <property type="entry name" value="AraC_XylS_family_regulators"/>
</dbReference>
<organism evidence="5 6">
    <name type="scientific">Nocardia panacis</name>
    <dbReference type="NCBI Taxonomy" id="2340916"/>
    <lineage>
        <taxon>Bacteria</taxon>
        <taxon>Bacillati</taxon>
        <taxon>Actinomycetota</taxon>
        <taxon>Actinomycetes</taxon>
        <taxon>Mycobacteriales</taxon>
        <taxon>Nocardiaceae</taxon>
        <taxon>Nocardia</taxon>
    </lineage>
</organism>
<dbReference type="GO" id="GO:0043565">
    <property type="term" value="F:sequence-specific DNA binding"/>
    <property type="evidence" value="ECO:0007669"/>
    <property type="project" value="InterPro"/>
</dbReference>
<accession>A0A3A4JSC3</accession>
<dbReference type="InterPro" id="IPR018060">
    <property type="entry name" value="HTH_AraC"/>
</dbReference>
<dbReference type="PANTHER" id="PTHR46796:SF6">
    <property type="entry name" value="ARAC SUBFAMILY"/>
    <property type="match status" value="1"/>
</dbReference>
<dbReference type="SMART" id="SM00342">
    <property type="entry name" value="HTH_ARAC"/>
    <property type="match status" value="1"/>
</dbReference>
<dbReference type="PROSITE" id="PS01124">
    <property type="entry name" value="HTH_ARAC_FAMILY_2"/>
    <property type="match status" value="1"/>
</dbReference>
<evidence type="ECO:0000313" key="6">
    <source>
        <dbReference type="Proteomes" id="UP000266677"/>
    </source>
</evidence>